<accession>A0A6C7E7F4</accession>
<organism evidence="2 3">
    <name type="scientific">Ilumatobacter coccineus (strain NBRC 103263 / KCTC 29153 / YM16-304)</name>
    <dbReference type="NCBI Taxonomy" id="1313172"/>
    <lineage>
        <taxon>Bacteria</taxon>
        <taxon>Bacillati</taxon>
        <taxon>Actinomycetota</taxon>
        <taxon>Acidimicrobiia</taxon>
        <taxon>Acidimicrobiales</taxon>
        <taxon>Ilumatobacteraceae</taxon>
        <taxon>Ilumatobacter</taxon>
    </lineage>
</organism>
<evidence type="ECO:0000313" key="2">
    <source>
        <dbReference type="EMBL" id="BAN02667.1"/>
    </source>
</evidence>
<gene>
    <name evidence="2" type="ORF">YM304_23530</name>
</gene>
<keyword evidence="1" id="KW-1133">Transmembrane helix</keyword>
<proteinExistence type="predicted"/>
<protein>
    <submittedName>
        <fullName evidence="2">Uncharacterized protein</fullName>
    </submittedName>
</protein>
<sequence length="120" mass="12238">MAECCFLSDAEPTSGASRAAGTSSTLRIAVAATVGVIWAVYMLAVVALGGCDSFGGRCDGTRPPLFEDDVAGKAFVGTAVATWMLWWLRRPSVRQAAVGVAVALAVAAVVALLARSLAHG</sequence>
<evidence type="ECO:0000256" key="1">
    <source>
        <dbReference type="SAM" id="Phobius"/>
    </source>
</evidence>
<feature type="transmembrane region" description="Helical" evidence="1">
    <location>
        <begin position="70"/>
        <end position="88"/>
    </location>
</feature>
<dbReference type="EMBL" id="AP012057">
    <property type="protein sequence ID" value="BAN02667.1"/>
    <property type="molecule type" value="Genomic_DNA"/>
</dbReference>
<dbReference type="Proteomes" id="UP000011863">
    <property type="component" value="Chromosome"/>
</dbReference>
<keyword evidence="3" id="KW-1185">Reference proteome</keyword>
<keyword evidence="1" id="KW-0472">Membrane</keyword>
<feature type="transmembrane region" description="Helical" evidence="1">
    <location>
        <begin position="95"/>
        <end position="114"/>
    </location>
</feature>
<dbReference type="AlphaFoldDB" id="A0A6C7E7F4"/>
<reference evidence="2 3" key="1">
    <citation type="journal article" date="2013" name="Int. J. Syst. Evol. Microbiol.">
        <title>Ilumatobacter nonamiense sp. nov. and Ilumatobacter coccineum sp. nov., isolated from seashore sand.</title>
        <authorList>
            <person name="Matsumoto A."/>
            <person name="Kasai H."/>
            <person name="Matsuo Y."/>
            <person name="Shizuri Y."/>
            <person name="Ichikawa N."/>
            <person name="Fujita N."/>
            <person name="Omura S."/>
            <person name="Takahashi Y."/>
        </authorList>
    </citation>
    <scope>NUCLEOTIDE SEQUENCE [LARGE SCALE GENOMIC DNA]</scope>
    <source>
        <strain evidence="3">NBRC 103263 / KCTC 29153 / YM16-304</strain>
    </source>
</reference>
<keyword evidence="1" id="KW-0812">Transmembrane</keyword>
<dbReference type="KEGG" id="aym:YM304_23530"/>
<feature type="transmembrane region" description="Helical" evidence="1">
    <location>
        <begin position="28"/>
        <end position="50"/>
    </location>
</feature>
<evidence type="ECO:0000313" key="3">
    <source>
        <dbReference type="Proteomes" id="UP000011863"/>
    </source>
</evidence>
<name>A0A6C7E7F4_ILUCY</name>